<comment type="caution">
    <text evidence="2">The sequence shown here is derived from an EMBL/GenBank/DDBJ whole genome shotgun (WGS) entry which is preliminary data.</text>
</comment>
<protein>
    <submittedName>
        <fullName evidence="2">Uncharacterized protein</fullName>
    </submittedName>
</protein>
<accession>A0A4Y7RCA5</accession>
<evidence type="ECO:0000313" key="2">
    <source>
        <dbReference type="EMBL" id="TEB06462.1"/>
    </source>
</evidence>
<keyword evidence="1" id="KW-0812">Transmembrane</keyword>
<dbReference type="AlphaFoldDB" id="A0A4Y7RCA5"/>
<keyword evidence="1" id="KW-0472">Membrane</keyword>
<gene>
    <name evidence="2" type="ORF">Pmgp_03720</name>
</gene>
<evidence type="ECO:0000313" key="3">
    <source>
        <dbReference type="Proteomes" id="UP000297597"/>
    </source>
</evidence>
<proteinExistence type="predicted"/>
<keyword evidence="1" id="KW-1133">Transmembrane helix</keyword>
<dbReference type="EMBL" id="QFFZ01000090">
    <property type="protein sequence ID" value="TEB06462.1"/>
    <property type="molecule type" value="Genomic_DNA"/>
</dbReference>
<organism evidence="2 3">
    <name type="scientific">Pelotomaculum propionicicum</name>
    <dbReference type="NCBI Taxonomy" id="258475"/>
    <lineage>
        <taxon>Bacteria</taxon>
        <taxon>Bacillati</taxon>
        <taxon>Bacillota</taxon>
        <taxon>Clostridia</taxon>
        <taxon>Eubacteriales</taxon>
        <taxon>Desulfotomaculaceae</taxon>
        <taxon>Pelotomaculum</taxon>
    </lineage>
</organism>
<feature type="transmembrane region" description="Helical" evidence="1">
    <location>
        <begin position="12"/>
        <end position="29"/>
    </location>
</feature>
<keyword evidence="3" id="KW-1185">Reference proteome</keyword>
<evidence type="ECO:0000256" key="1">
    <source>
        <dbReference type="SAM" id="Phobius"/>
    </source>
</evidence>
<reference evidence="2 3" key="1">
    <citation type="journal article" date="2018" name="Environ. Microbiol.">
        <title>Novel energy conservation strategies and behaviour of Pelotomaculum schinkii driving syntrophic propionate catabolism.</title>
        <authorList>
            <person name="Hidalgo-Ahumada C.A.P."/>
            <person name="Nobu M.K."/>
            <person name="Narihiro T."/>
            <person name="Tamaki H."/>
            <person name="Liu W.T."/>
            <person name="Kamagata Y."/>
            <person name="Stams A.J.M."/>
            <person name="Imachi H."/>
            <person name="Sousa D.Z."/>
        </authorList>
    </citation>
    <scope>NUCLEOTIDE SEQUENCE [LARGE SCALE GENOMIC DNA]</scope>
    <source>
        <strain evidence="2 3">MGP</strain>
    </source>
</reference>
<sequence length="34" mass="3904">MKLPSKIFNKSTIIGIVISLFLLCVFAKLKVYQF</sequence>
<dbReference type="Proteomes" id="UP000297597">
    <property type="component" value="Unassembled WGS sequence"/>
</dbReference>
<name>A0A4Y7RCA5_9FIRM</name>